<keyword evidence="2" id="KW-1185">Reference proteome</keyword>
<protein>
    <submittedName>
        <fullName evidence="1">Uncharacterized protein</fullName>
    </submittedName>
</protein>
<dbReference type="AlphaFoldDB" id="A0A4Y2J6L5"/>
<comment type="caution">
    <text evidence="1">The sequence shown here is derived from an EMBL/GenBank/DDBJ whole genome shotgun (WGS) entry which is preliminary data.</text>
</comment>
<name>A0A4Y2J6L5_ARAVE</name>
<organism evidence="1 2">
    <name type="scientific">Araneus ventricosus</name>
    <name type="common">Orbweaver spider</name>
    <name type="synonym">Epeira ventricosa</name>
    <dbReference type="NCBI Taxonomy" id="182803"/>
    <lineage>
        <taxon>Eukaryota</taxon>
        <taxon>Metazoa</taxon>
        <taxon>Ecdysozoa</taxon>
        <taxon>Arthropoda</taxon>
        <taxon>Chelicerata</taxon>
        <taxon>Arachnida</taxon>
        <taxon>Araneae</taxon>
        <taxon>Araneomorphae</taxon>
        <taxon>Entelegynae</taxon>
        <taxon>Araneoidea</taxon>
        <taxon>Araneidae</taxon>
        <taxon>Araneus</taxon>
    </lineage>
</organism>
<dbReference type="Proteomes" id="UP000499080">
    <property type="component" value="Unassembled WGS sequence"/>
</dbReference>
<gene>
    <name evidence="1" type="ORF">AVEN_45825_1</name>
</gene>
<evidence type="ECO:0000313" key="2">
    <source>
        <dbReference type="Proteomes" id="UP000499080"/>
    </source>
</evidence>
<sequence length="82" mass="9179">MGILHVTILVCEFSDEEGAPNRVLPSLALHDSELYNVRMGCYIQTRMPFLQEPQALTRKPYPPSSFYCIPFLKAKASVSSSS</sequence>
<dbReference type="EMBL" id="BGPR01003250">
    <property type="protein sequence ID" value="GBM85630.1"/>
    <property type="molecule type" value="Genomic_DNA"/>
</dbReference>
<accession>A0A4Y2J6L5</accession>
<reference evidence="1 2" key="1">
    <citation type="journal article" date="2019" name="Sci. Rep.">
        <title>Orb-weaving spider Araneus ventricosus genome elucidates the spidroin gene catalogue.</title>
        <authorList>
            <person name="Kono N."/>
            <person name="Nakamura H."/>
            <person name="Ohtoshi R."/>
            <person name="Moran D.A.P."/>
            <person name="Shinohara A."/>
            <person name="Yoshida Y."/>
            <person name="Fujiwara M."/>
            <person name="Mori M."/>
            <person name="Tomita M."/>
            <person name="Arakawa K."/>
        </authorList>
    </citation>
    <scope>NUCLEOTIDE SEQUENCE [LARGE SCALE GENOMIC DNA]</scope>
</reference>
<proteinExistence type="predicted"/>
<evidence type="ECO:0000313" key="1">
    <source>
        <dbReference type="EMBL" id="GBM85630.1"/>
    </source>
</evidence>